<sequence>MSDRATMRGRRLTERRFMERMLYRNRRGSLHVAGRHHAPRAALLLATALLAACAGAQSSSPSITPAHTERTMSEMTPEHLAQGVVRLILAIGGRQDLVAAQVAAQTGLQVEDEGGHTFSASGTLAGGGGYTLESVADADDAPPSRLDLRFTPAPGAAPARCTQSLDAYRQALVAAGFVPRWIAPPRQGSAGRWHFERGAVAVYAFVGKDAGEHDAQACVEMLQILVDA</sequence>
<reference evidence="1" key="1">
    <citation type="submission" date="2022-06" db="EMBL/GenBank/DDBJ databases">
        <title>Dynamics of rice microbiomes reveals core vertical transmitted seed endophytes.</title>
        <authorList>
            <person name="Liao K."/>
            <person name="Zhang X."/>
        </authorList>
    </citation>
    <scope>NUCLEOTIDE SEQUENCE</scope>
    <source>
        <strain evidence="1">JR3-14</strain>
    </source>
</reference>
<dbReference type="Proteomes" id="UP001164392">
    <property type="component" value="Chromosome"/>
</dbReference>
<evidence type="ECO:0000313" key="2">
    <source>
        <dbReference type="Proteomes" id="UP001164392"/>
    </source>
</evidence>
<dbReference type="AlphaFoldDB" id="A0AA46Y8G9"/>
<organism evidence="1 2">
    <name type="scientific">Xanthomonas sacchari</name>
    <dbReference type="NCBI Taxonomy" id="56458"/>
    <lineage>
        <taxon>Bacteria</taxon>
        <taxon>Pseudomonadati</taxon>
        <taxon>Pseudomonadota</taxon>
        <taxon>Gammaproteobacteria</taxon>
        <taxon>Lysobacterales</taxon>
        <taxon>Lysobacteraceae</taxon>
        <taxon>Xanthomonas</taxon>
    </lineage>
</organism>
<accession>A0AA46Y8G9</accession>
<gene>
    <name evidence="1" type="ORF">NG824_20665</name>
</gene>
<evidence type="ECO:0000313" key="1">
    <source>
        <dbReference type="EMBL" id="UYK88841.1"/>
    </source>
</evidence>
<name>A0AA46Y8G9_9XANT</name>
<dbReference type="EMBL" id="CP099534">
    <property type="protein sequence ID" value="UYK88841.1"/>
    <property type="molecule type" value="Genomic_DNA"/>
</dbReference>
<dbReference type="RefSeq" id="WP_267093172.1">
    <property type="nucleotide sequence ID" value="NZ_CP099534.1"/>
</dbReference>
<proteinExistence type="predicted"/>
<protein>
    <submittedName>
        <fullName evidence="1">Uncharacterized protein</fullName>
    </submittedName>
</protein>